<dbReference type="OrthoDB" id="5586934at2759"/>
<accession>A0A4Y7PQY4</accession>
<evidence type="ECO:0000313" key="3">
    <source>
        <dbReference type="Proteomes" id="UP000294933"/>
    </source>
</evidence>
<reference evidence="2 3" key="1">
    <citation type="submission" date="2018-06" db="EMBL/GenBank/DDBJ databases">
        <title>A transcriptomic atlas of mushroom development highlights an independent origin of complex multicellularity.</title>
        <authorList>
            <consortium name="DOE Joint Genome Institute"/>
            <person name="Krizsan K."/>
            <person name="Almasi E."/>
            <person name="Merenyi Z."/>
            <person name="Sahu N."/>
            <person name="Viragh M."/>
            <person name="Koszo T."/>
            <person name="Mondo S."/>
            <person name="Kiss B."/>
            <person name="Balint B."/>
            <person name="Kues U."/>
            <person name="Barry K."/>
            <person name="Hegedus J.C."/>
            <person name="Henrissat B."/>
            <person name="Johnson J."/>
            <person name="Lipzen A."/>
            <person name="Ohm R."/>
            <person name="Nagy I."/>
            <person name="Pangilinan J."/>
            <person name="Yan J."/>
            <person name="Xiong Y."/>
            <person name="Grigoriev I.V."/>
            <person name="Hibbett D.S."/>
            <person name="Nagy L.G."/>
        </authorList>
    </citation>
    <scope>NUCLEOTIDE SEQUENCE [LARGE SCALE GENOMIC DNA]</scope>
    <source>
        <strain evidence="2 3">SZMC22713</strain>
    </source>
</reference>
<dbReference type="EMBL" id="ML170216">
    <property type="protein sequence ID" value="TDL17794.1"/>
    <property type="molecule type" value="Genomic_DNA"/>
</dbReference>
<feature type="transmembrane region" description="Helical" evidence="1">
    <location>
        <begin position="48"/>
        <end position="70"/>
    </location>
</feature>
<evidence type="ECO:0008006" key="4">
    <source>
        <dbReference type="Google" id="ProtNLM"/>
    </source>
</evidence>
<feature type="transmembrane region" description="Helical" evidence="1">
    <location>
        <begin position="82"/>
        <end position="101"/>
    </location>
</feature>
<feature type="transmembrane region" description="Helical" evidence="1">
    <location>
        <begin position="175"/>
        <end position="197"/>
    </location>
</feature>
<proteinExistence type="predicted"/>
<dbReference type="Proteomes" id="UP000294933">
    <property type="component" value="Unassembled WGS sequence"/>
</dbReference>
<evidence type="ECO:0000313" key="2">
    <source>
        <dbReference type="EMBL" id="TDL17794.1"/>
    </source>
</evidence>
<organism evidence="2 3">
    <name type="scientific">Rickenella mellea</name>
    <dbReference type="NCBI Taxonomy" id="50990"/>
    <lineage>
        <taxon>Eukaryota</taxon>
        <taxon>Fungi</taxon>
        <taxon>Dikarya</taxon>
        <taxon>Basidiomycota</taxon>
        <taxon>Agaricomycotina</taxon>
        <taxon>Agaricomycetes</taxon>
        <taxon>Hymenochaetales</taxon>
        <taxon>Rickenellaceae</taxon>
        <taxon>Rickenella</taxon>
    </lineage>
</organism>
<gene>
    <name evidence="2" type="ORF">BD410DRAFT_793967</name>
</gene>
<keyword evidence="1" id="KW-0472">Membrane</keyword>
<dbReference type="AlphaFoldDB" id="A0A4Y7PQY4"/>
<feature type="transmembrane region" description="Helical" evidence="1">
    <location>
        <begin position="147"/>
        <end position="169"/>
    </location>
</feature>
<keyword evidence="1" id="KW-0812">Transmembrane</keyword>
<dbReference type="STRING" id="50990.A0A4Y7PQY4"/>
<keyword evidence="1" id="KW-1133">Transmembrane helix</keyword>
<name>A0A4Y7PQY4_9AGAM</name>
<protein>
    <recommendedName>
        <fullName evidence="4">Membrane permease</fullName>
    </recommendedName>
</protein>
<feature type="transmembrane region" description="Helical" evidence="1">
    <location>
        <begin position="226"/>
        <end position="247"/>
    </location>
</feature>
<feature type="transmembrane region" description="Helical" evidence="1">
    <location>
        <begin position="107"/>
        <end position="126"/>
    </location>
</feature>
<evidence type="ECO:0000256" key="1">
    <source>
        <dbReference type="SAM" id="Phobius"/>
    </source>
</evidence>
<feature type="transmembrane region" description="Helical" evidence="1">
    <location>
        <begin position="12"/>
        <end position="32"/>
    </location>
</feature>
<dbReference type="VEuPathDB" id="FungiDB:BD410DRAFT_793967"/>
<sequence length="271" mass="30683">MADDDWKDGIFLKIINVIVYFLFLSSNIYAIADPGGYRSGRETYFTPAPYAFCIWPLIHLLLLGTIIYQFFPQGKRVIVDGISWRFPHLVLLSALYANVWGRQLYDVVFMLAFLVSSTVTHIYYIVKRHHASESINDKLWIHLPFSLYHAWTTVLVLLTAFEAFGVDAAKYQDHFYTHVTVILGFIFLNVTSATYAFSSPQGDLAGSIVITWSLLAIFEHQRSSAIIHWCALAFAVLSVLWVARSLYGYYVAWRGGAISLGGERHPILGGN</sequence>
<keyword evidence="3" id="KW-1185">Reference proteome</keyword>